<feature type="compositionally biased region" description="Low complexity" evidence="1">
    <location>
        <begin position="300"/>
        <end position="315"/>
    </location>
</feature>
<feature type="compositionally biased region" description="Basic and acidic residues" evidence="1">
    <location>
        <begin position="195"/>
        <end position="204"/>
    </location>
</feature>
<dbReference type="Proteomes" id="UP000054383">
    <property type="component" value="Unassembled WGS sequence"/>
</dbReference>
<dbReference type="OrthoDB" id="4227338at2759"/>
<feature type="compositionally biased region" description="Polar residues" evidence="1">
    <location>
        <begin position="275"/>
        <end position="284"/>
    </location>
</feature>
<feature type="compositionally biased region" description="Low complexity" evidence="1">
    <location>
        <begin position="323"/>
        <end position="336"/>
    </location>
</feature>
<feature type="compositionally biased region" description="Low complexity" evidence="1">
    <location>
        <begin position="82"/>
        <end position="92"/>
    </location>
</feature>
<feature type="region of interest" description="Disordered" evidence="1">
    <location>
        <begin position="182"/>
        <end position="412"/>
    </location>
</feature>
<feature type="compositionally biased region" description="Acidic residues" evidence="1">
    <location>
        <begin position="144"/>
        <end position="154"/>
    </location>
</feature>
<feature type="compositionally biased region" description="Basic and acidic residues" evidence="1">
    <location>
        <begin position="227"/>
        <end position="239"/>
    </location>
</feature>
<feature type="region of interest" description="Disordered" evidence="1">
    <location>
        <begin position="428"/>
        <end position="488"/>
    </location>
</feature>
<dbReference type="OMA" id="PWKRYES"/>
<feature type="compositionally biased region" description="Polar residues" evidence="1">
    <location>
        <begin position="398"/>
        <end position="412"/>
    </location>
</feature>
<accession>A0A0U1LVX9</accession>
<keyword evidence="3" id="KW-1185">Reference proteome</keyword>
<protein>
    <submittedName>
        <fullName evidence="2">Uncharacterized protein</fullName>
    </submittedName>
</protein>
<reference evidence="2 3" key="1">
    <citation type="submission" date="2015-04" db="EMBL/GenBank/DDBJ databases">
        <authorList>
            <person name="Syromyatnikov M.Y."/>
            <person name="Popov V.N."/>
        </authorList>
    </citation>
    <scope>NUCLEOTIDE SEQUENCE [LARGE SCALE GENOMIC DNA]</scope>
    <source>
        <strain evidence="2">WF-38-12</strain>
    </source>
</reference>
<feature type="region of interest" description="Disordered" evidence="1">
    <location>
        <begin position="1"/>
        <end position="154"/>
    </location>
</feature>
<dbReference type="AlphaFoldDB" id="A0A0U1LVX9"/>
<feature type="compositionally biased region" description="Polar residues" evidence="1">
    <location>
        <begin position="1"/>
        <end position="14"/>
    </location>
</feature>
<evidence type="ECO:0000313" key="2">
    <source>
        <dbReference type="EMBL" id="CRG87539.1"/>
    </source>
</evidence>
<sequence>MESASIVSSSSPFETKSCHHDEPLQLHSMPPWKRYESEEEEVSETSSVRPFTPTDAETESSNESSIFVENGLPSPSREDSDSTSSLYSRPLSVVTAKRNSTATHHTRYEDSEVESAREYVTPPASPTSILPYTIGEADTSTMTDDGEEAEEEEQIFEAKQVLYTAPTSKPNIIVIHNISESILPGNEETSNPTNEESKSPENIRKRSSTASGLSPPDRSKRYSAMFLRDDGELAYADHRSHVRARSAQRIGGSPYRSRAASPSVNGETRPPLLKRNTSQRSTRSVYIAPDESLRTRTFRSASLASDNTSSSSTSSKQPITQNSSTSSFHTSSTSSTEPPFPDSDKSKLTPHPLSISTTVTPAPIQFTGPFGTSPRNPGLAPHARSESLLNDVDPISPAASSTYSPMERTNSRMSMPKAQGIYSLRHNPTLSLATGPGDLEPQASRDWTLPASAKTPKAGANAMKSLMGGFRGLGRPRKRSLAPAPAPN</sequence>
<proteinExistence type="predicted"/>
<dbReference type="EMBL" id="CVMT01000003">
    <property type="protein sequence ID" value="CRG87539.1"/>
    <property type="molecule type" value="Genomic_DNA"/>
</dbReference>
<gene>
    <name evidence="2" type="ORF">PISL3812_04557</name>
</gene>
<name>A0A0U1LVX9_TALIS</name>
<feature type="compositionally biased region" description="Basic and acidic residues" evidence="1">
    <location>
        <begin position="106"/>
        <end position="117"/>
    </location>
</feature>
<evidence type="ECO:0000313" key="3">
    <source>
        <dbReference type="Proteomes" id="UP000054383"/>
    </source>
</evidence>
<evidence type="ECO:0000256" key="1">
    <source>
        <dbReference type="SAM" id="MobiDB-lite"/>
    </source>
</evidence>
<organism evidence="2 3">
    <name type="scientific">Talaromyces islandicus</name>
    <name type="common">Penicillium islandicum</name>
    <dbReference type="NCBI Taxonomy" id="28573"/>
    <lineage>
        <taxon>Eukaryota</taxon>
        <taxon>Fungi</taxon>
        <taxon>Dikarya</taxon>
        <taxon>Ascomycota</taxon>
        <taxon>Pezizomycotina</taxon>
        <taxon>Eurotiomycetes</taxon>
        <taxon>Eurotiomycetidae</taxon>
        <taxon>Eurotiales</taxon>
        <taxon>Trichocomaceae</taxon>
        <taxon>Talaromyces</taxon>
        <taxon>Talaromyces sect. Islandici</taxon>
    </lineage>
</organism>
<dbReference type="STRING" id="28573.A0A0U1LVX9"/>